<reference evidence="1 2" key="1">
    <citation type="submission" date="2013-05" db="EMBL/GenBank/DDBJ databases">
        <title>Draft genome of the parasitic nematode Anyclostoma ceylanicum.</title>
        <authorList>
            <person name="Mitreva M."/>
        </authorList>
    </citation>
    <scope>NUCLEOTIDE SEQUENCE [LARGE SCALE GENOMIC DNA]</scope>
</reference>
<dbReference type="EMBL" id="KE124826">
    <property type="protein sequence ID" value="EPB77883.1"/>
    <property type="molecule type" value="Genomic_DNA"/>
</dbReference>
<proteinExistence type="predicted"/>
<keyword evidence="2" id="KW-1185">Reference proteome</keyword>
<accession>A0A0D6M329</accession>
<organism evidence="1 2">
    <name type="scientific">Ancylostoma ceylanicum</name>
    <dbReference type="NCBI Taxonomy" id="53326"/>
    <lineage>
        <taxon>Eukaryota</taxon>
        <taxon>Metazoa</taxon>
        <taxon>Ecdysozoa</taxon>
        <taxon>Nematoda</taxon>
        <taxon>Chromadorea</taxon>
        <taxon>Rhabditida</taxon>
        <taxon>Rhabditina</taxon>
        <taxon>Rhabditomorpha</taxon>
        <taxon>Strongyloidea</taxon>
        <taxon>Ancylostomatidae</taxon>
        <taxon>Ancylostomatinae</taxon>
        <taxon>Ancylostoma</taxon>
    </lineage>
</organism>
<protein>
    <submittedName>
        <fullName evidence="1">Uncharacterized protein</fullName>
    </submittedName>
</protein>
<name>A0A0D6M329_9BILA</name>
<dbReference type="Proteomes" id="UP000054495">
    <property type="component" value="Unassembled WGS sequence"/>
</dbReference>
<evidence type="ECO:0000313" key="2">
    <source>
        <dbReference type="Proteomes" id="UP000054495"/>
    </source>
</evidence>
<dbReference type="AlphaFoldDB" id="A0A0D6M329"/>
<sequence length="144" mass="15893">MSPDLTPAQEHVCHMTAHQHRRIEAKRSVEKSKDETQFLESALTRTRRSKGESPFRQLDTSTGFIPSVRYGYCAVLTSPNVPKEGLMIQVTKLLKTTPLPAHMKVITAKEFRNAPAPSAGSASDLDDYDFSVLLALYSCSAGLI</sequence>
<gene>
    <name evidence="1" type="ORF">ANCCEY_03059</name>
</gene>
<evidence type="ECO:0000313" key="1">
    <source>
        <dbReference type="EMBL" id="EPB77883.1"/>
    </source>
</evidence>